<name>A0A7C2PG94_9PLAN</name>
<dbReference type="AlphaFoldDB" id="A0A7C2PG94"/>
<accession>A0A7C2PG94</accession>
<proteinExistence type="predicted"/>
<sequence>MNQPPLFAEVVEAAEQLDEASLAELIAILERRLAERARARIAASIDDARAEFERGECRVMTPADIVREATP</sequence>
<gene>
    <name evidence="1" type="ORF">ENQ76_05125</name>
</gene>
<organism evidence="1">
    <name type="scientific">Schlesneria paludicola</name>
    <dbReference type="NCBI Taxonomy" id="360056"/>
    <lineage>
        <taxon>Bacteria</taxon>
        <taxon>Pseudomonadati</taxon>
        <taxon>Planctomycetota</taxon>
        <taxon>Planctomycetia</taxon>
        <taxon>Planctomycetales</taxon>
        <taxon>Planctomycetaceae</taxon>
        <taxon>Schlesneria</taxon>
    </lineage>
</organism>
<protein>
    <submittedName>
        <fullName evidence="1">Uncharacterized protein</fullName>
    </submittedName>
</protein>
<reference evidence="1" key="1">
    <citation type="journal article" date="2020" name="mSystems">
        <title>Genome- and Community-Level Interaction Insights into Carbon Utilization and Element Cycling Functions of Hydrothermarchaeota in Hydrothermal Sediment.</title>
        <authorList>
            <person name="Zhou Z."/>
            <person name="Liu Y."/>
            <person name="Xu W."/>
            <person name="Pan J."/>
            <person name="Luo Z.H."/>
            <person name="Li M."/>
        </authorList>
    </citation>
    <scope>NUCLEOTIDE SEQUENCE [LARGE SCALE GENOMIC DNA]</scope>
    <source>
        <strain evidence="1">SpSt-339</strain>
    </source>
</reference>
<comment type="caution">
    <text evidence="1">The sequence shown here is derived from an EMBL/GenBank/DDBJ whole genome shotgun (WGS) entry which is preliminary data.</text>
</comment>
<evidence type="ECO:0000313" key="1">
    <source>
        <dbReference type="EMBL" id="HEN14837.1"/>
    </source>
</evidence>
<dbReference type="EMBL" id="DSOK01000152">
    <property type="protein sequence ID" value="HEN14837.1"/>
    <property type="molecule type" value="Genomic_DNA"/>
</dbReference>